<evidence type="ECO:0000259" key="1">
    <source>
        <dbReference type="PROSITE" id="PS51782"/>
    </source>
</evidence>
<evidence type="ECO:0000313" key="3">
    <source>
        <dbReference type="Proteomes" id="UP000886787"/>
    </source>
</evidence>
<feature type="domain" description="LysM" evidence="1">
    <location>
        <begin position="4"/>
        <end position="48"/>
    </location>
</feature>
<name>A0A9D0ZHY4_9FIRM</name>
<dbReference type="Gene3D" id="3.10.350.10">
    <property type="entry name" value="LysM domain"/>
    <property type="match status" value="2"/>
</dbReference>
<dbReference type="SUPFAM" id="SSF54106">
    <property type="entry name" value="LysM domain"/>
    <property type="match status" value="2"/>
</dbReference>
<dbReference type="PANTHER" id="PTHR33734">
    <property type="entry name" value="LYSM DOMAIN-CONTAINING GPI-ANCHORED PROTEIN 2"/>
    <property type="match status" value="1"/>
</dbReference>
<evidence type="ECO:0000313" key="2">
    <source>
        <dbReference type="EMBL" id="HIQ80507.1"/>
    </source>
</evidence>
<organism evidence="2 3">
    <name type="scientific">Candidatus Scatavimonas merdigallinarum</name>
    <dbReference type="NCBI Taxonomy" id="2840914"/>
    <lineage>
        <taxon>Bacteria</taxon>
        <taxon>Bacillati</taxon>
        <taxon>Bacillota</taxon>
        <taxon>Clostridia</taxon>
        <taxon>Eubacteriales</taxon>
        <taxon>Oscillospiraceae</taxon>
        <taxon>Oscillospiraceae incertae sedis</taxon>
        <taxon>Candidatus Scatavimonas</taxon>
    </lineage>
</organism>
<dbReference type="GO" id="GO:0008932">
    <property type="term" value="F:lytic endotransglycosylase activity"/>
    <property type="evidence" value="ECO:0007669"/>
    <property type="project" value="TreeGrafter"/>
</dbReference>
<dbReference type="InterPro" id="IPR036779">
    <property type="entry name" value="LysM_dom_sf"/>
</dbReference>
<dbReference type="CDD" id="cd00118">
    <property type="entry name" value="LysM"/>
    <property type="match status" value="2"/>
</dbReference>
<feature type="domain" description="LysM" evidence="1">
    <location>
        <begin position="57"/>
        <end position="101"/>
    </location>
</feature>
<dbReference type="AlphaFoldDB" id="A0A9D0ZHY4"/>
<dbReference type="Pfam" id="PF01476">
    <property type="entry name" value="LysM"/>
    <property type="match status" value="2"/>
</dbReference>
<dbReference type="InterPro" id="IPR018392">
    <property type="entry name" value="LysM"/>
</dbReference>
<protein>
    <submittedName>
        <fullName evidence="2">LysM peptidoglycan-binding domain-containing protein</fullName>
    </submittedName>
</protein>
<proteinExistence type="predicted"/>
<gene>
    <name evidence="2" type="ORF">IAD32_04390</name>
</gene>
<dbReference type="SMART" id="SM00257">
    <property type="entry name" value="LysM"/>
    <property type="match status" value="2"/>
</dbReference>
<sequence>MTTIYYTVEPGDTLWGIAQYFGTTVNDIARYNGLAFPDKIFPGQQLRIPTTAGQAPMWYVVRPGDTLWSIGQRYGITVPEILQLNNFENPDVIYPGRLLRLRAQ</sequence>
<dbReference type="Proteomes" id="UP000886787">
    <property type="component" value="Unassembled WGS sequence"/>
</dbReference>
<reference evidence="2" key="2">
    <citation type="journal article" date="2021" name="PeerJ">
        <title>Extensive microbial diversity within the chicken gut microbiome revealed by metagenomics and culture.</title>
        <authorList>
            <person name="Gilroy R."/>
            <person name="Ravi A."/>
            <person name="Getino M."/>
            <person name="Pursley I."/>
            <person name="Horton D.L."/>
            <person name="Alikhan N.F."/>
            <person name="Baker D."/>
            <person name="Gharbi K."/>
            <person name="Hall N."/>
            <person name="Watson M."/>
            <person name="Adriaenssens E.M."/>
            <person name="Foster-Nyarko E."/>
            <person name="Jarju S."/>
            <person name="Secka A."/>
            <person name="Antonio M."/>
            <person name="Oren A."/>
            <person name="Chaudhuri R.R."/>
            <person name="La Ragione R."/>
            <person name="Hildebrand F."/>
            <person name="Pallen M.J."/>
        </authorList>
    </citation>
    <scope>NUCLEOTIDE SEQUENCE</scope>
    <source>
        <strain evidence="2">ChiSjej1B19-3389</strain>
    </source>
</reference>
<accession>A0A9D0ZHY4</accession>
<dbReference type="EMBL" id="DVFW01000024">
    <property type="protein sequence ID" value="HIQ80507.1"/>
    <property type="molecule type" value="Genomic_DNA"/>
</dbReference>
<reference evidence="2" key="1">
    <citation type="submission" date="2020-10" db="EMBL/GenBank/DDBJ databases">
        <authorList>
            <person name="Gilroy R."/>
        </authorList>
    </citation>
    <scope>NUCLEOTIDE SEQUENCE</scope>
    <source>
        <strain evidence="2">ChiSjej1B19-3389</strain>
    </source>
</reference>
<dbReference type="PROSITE" id="PS51782">
    <property type="entry name" value="LYSM"/>
    <property type="match status" value="2"/>
</dbReference>
<dbReference type="PANTHER" id="PTHR33734:SF22">
    <property type="entry name" value="MEMBRANE-BOUND LYTIC MUREIN TRANSGLYCOSYLASE D"/>
    <property type="match status" value="1"/>
</dbReference>
<comment type="caution">
    <text evidence="2">The sequence shown here is derived from an EMBL/GenBank/DDBJ whole genome shotgun (WGS) entry which is preliminary data.</text>
</comment>